<sequence length="155" mass="17070">MRGRLFLILSFAVLLLVSCTDKGGRTAAGLPAISKPYGSDRAIENGDIVNAHGKLYNGEKWNTFMSSLENHAPSAVRITQYTTEGDPIFYELAYDGSSIRYTYDNSMDKFGADTGRPSTSCQNVELQKKAQDRQGYALTGCDNTETGDTFWFSLP</sequence>
<dbReference type="PROSITE" id="PS51257">
    <property type="entry name" value="PROKAR_LIPOPROTEIN"/>
    <property type="match status" value="1"/>
</dbReference>
<dbReference type="InterPro" id="IPR025372">
    <property type="entry name" value="DUF4362"/>
</dbReference>
<evidence type="ECO:0000313" key="1">
    <source>
        <dbReference type="EMBL" id="MBB6733979.1"/>
    </source>
</evidence>
<keyword evidence="2" id="KW-1185">Reference proteome</keyword>
<dbReference type="RefSeq" id="WP_185131626.1">
    <property type="nucleotide sequence ID" value="NZ_JACJVO010000031.1"/>
</dbReference>
<name>A0A7X0SRW3_9BACL</name>
<dbReference type="EMBL" id="JACJVO010000031">
    <property type="protein sequence ID" value="MBB6733979.1"/>
    <property type="molecule type" value="Genomic_DNA"/>
</dbReference>
<reference evidence="1 2" key="1">
    <citation type="submission" date="2020-08" db="EMBL/GenBank/DDBJ databases">
        <title>Cohnella phylogeny.</title>
        <authorList>
            <person name="Dunlap C."/>
        </authorList>
    </citation>
    <scope>NUCLEOTIDE SEQUENCE [LARGE SCALE GENOMIC DNA]</scope>
    <source>
        <strain evidence="1 2">CBP 2801</strain>
    </source>
</reference>
<gene>
    <name evidence="1" type="ORF">H7C18_23930</name>
</gene>
<dbReference type="AlphaFoldDB" id="A0A7X0SRW3"/>
<organism evidence="1 2">
    <name type="scientific">Cohnella zeiphila</name>
    <dbReference type="NCBI Taxonomy" id="2761120"/>
    <lineage>
        <taxon>Bacteria</taxon>
        <taxon>Bacillati</taxon>
        <taxon>Bacillota</taxon>
        <taxon>Bacilli</taxon>
        <taxon>Bacillales</taxon>
        <taxon>Paenibacillaceae</taxon>
        <taxon>Cohnella</taxon>
    </lineage>
</organism>
<dbReference type="Proteomes" id="UP000564644">
    <property type="component" value="Unassembled WGS sequence"/>
</dbReference>
<accession>A0A7X0SRW3</accession>
<dbReference type="Pfam" id="PF14275">
    <property type="entry name" value="DUF4362"/>
    <property type="match status" value="1"/>
</dbReference>
<evidence type="ECO:0000313" key="2">
    <source>
        <dbReference type="Proteomes" id="UP000564644"/>
    </source>
</evidence>
<proteinExistence type="predicted"/>
<comment type="caution">
    <text evidence="1">The sequence shown here is derived from an EMBL/GenBank/DDBJ whole genome shotgun (WGS) entry which is preliminary data.</text>
</comment>
<protein>
    <submittedName>
        <fullName evidence="1">DUF4362 domain-containing protein</fullName>
    </submittedName>
</protein>